<dbReference type="EMBL" id="JAASRN010000001">
    <property type="protein sequence ID" value="NIK73090.1"/>
    <property type="molecule type" value="Genomic_DNA"/>
</dbReference>
<dbReference type="InterPro" id="IPR008231">
    <property type="entry name" value="CsaA"/>
</dbReference>
<name>A0A846MNV5_9BACT</name>
<feature type="domain" description="TRNA-binding" evidence="4">
    <location>
        <begin position="8"/>
        <end position="111"/>
    </location>
</feature>
<dbReference type="SUPFAM" id="SSF50249">
    <property type="entry name" value="Nucleic acid-binding proteins"/>
    <property type="match status" value="1"/>
</dbReference>
<dbReference type="Pfam" id="PF01588">
    <property type="entry name" value="tRNA_bind"/>
    <property type="match status" value="1"/>
</dbReference>
<evidence type="ECO:0000313" key="5">
    <source>
        <dbReference type="EMBL" id="NIK73090.1"/>
    </source>
</evidence>
<dbReference type="NCBIfam" id="TIGR02222">
    <property type="entry name" value="chap_CsaA"/>
    <property type="match status" value="1"/>
</dbReference>
<evidence type="ECO:0000259" key="4">
    <source>
        <dbReference type="PROSITE" id="PS50886"/>
    </source>
</evidence>
<evidence type="ECO:0000256" key="2">
    <source>
        <dbReference type="ARBA" id="ARBA00022884"/>
    </source>
</evidence>
<dbReference type="PROSITE" id="PS50886">
    <property type="entry name" value="TRBD"/>
    <property type="match status" value="1"/>
</dbReference>
<keyword evidence="1 3" id="KW-0820">tRNA-binding</keyword>
<dbReference type="Gene3D" id="2.40.50.140">
    <property type="entry name" value="Nucleic acid-binding proteins"/>
    <property type="match status" value="1"/>
</dbReference>
<dbReference type="PANTHER" id="PTHR11586">
    <property type="entry name" value="TRNA-AMINOACYLATION COFACTOR ARC1 FAMILY MEMBER"/>
    <property type="match status" value="1"/>
</dbReference>
<comment type="caution">
    <text evidence="5">The sequence shown here is derived from an EMBL/GenBank/DDBJ whole genome shotgun (WGS) entry which is preliminary data.</text>
</comment>
<organism evidence="5 6">
    <name type="scientific">Thermonema lapsum</name>
    <dbReference type="NCBI Taxonomy" id="28195"/>
    <lineage>
        <taxon>Bacteria</taxon>
        <taxon>Pseudomonadati</taxon>
        <taxon>Bacteroidota</taxon>
        <taxon>Cytophagia</taxon>
        <taxon>Cytophagales</taxon>
        <taxon>Thermonemataceae</taxon>
        <taxon>Thermonema</taxon>
    </lineage>
</organism>
<keyword evidence="6" id="KW-1185">Reference proteome</keyword>
<keyword evidence="2 3" id="KW-0694">RNA-binding</keyword>
<accession>A0A846MNV5</accession>
<dbReference type="GO" id="GO:0000049">
    <property type="term" value="F:tRNA binding"/>
    <property type="evidence" value="ECO:0007669"/>
    <property type="project" value="UniProtKB-UniRule"/>
</dbReference>
<dbReference type="CDD" id="cd02798">
    <property type="entry name" value="tRNA_bind_CsaA"/>
    <property type="match status" value="1"/>
</dbReference>
<gene>
    <name evidence="5" type="ORF">FHS56_000576</name>
</gene>
<sequence length="111" mass="12610">MSSLSFDDFKKIDLRVGTITRAEVNAEARKPAYKLWIDFGELGERRSSAQITRRYRPHELIGRQVIAVVNFPPKQIAHFISECLVLGVMGEEDDVVLLRPDFPVKNGLRIG</sequence>
<evidence type="ECO:0000256" key="3">
    <source>
        <dbReference type="PROSITE-ProRule" id="PRU00209"/>
    </source>
</evidence>
<dbReference type="AlphaFoldDB" id="A0A846MNV5"/>
<dbReference type="RefSeq" id="WP_166918366.1">
    <property type="nucleotide sequence ID" value="NZ_JAASRN010000001.1"/>
</dbReference>
<dbReference type="InterPro" id="IPR002547">
    <property type="entry name" value="tRNA-bd_dom"/>
</dbReference>
<dbReference type="FunFam" id="2.40.50.140:FF:000165">
    <property type="entry name" value="Chaperone CsaA"/>
    <property type="match status" value="1"/>
</dbReference>
<dbReference type="InterPro" id="IPR051270">
    <property type="entry name" value="Tyrosine-tRNA_ligase_regulator"/>
</dbReference>
<dbReference type="NCBIfam" id="NF007495">
    <property type="entry name" value="PRK10089.1-4"/>
    <property type="match status" value="1"/>
</dbReference>
<dbReference type="Proteomes" id="UP000537126">
    <property type="component" value="Unassembled WGS sequence"/>
</dbReference>
<dbReference type="NCBIfam" id="NF007494">
    <property type="entry name" value="PRK10089.1-3"/>
    <property type="match status" value="1"/>
</dbReference>
<evidence type="ECO:0000313" key="6">
    <source>
        <dbReference type="Proteomes" id="UP000537126"/>
    </source>
</evidence>
<evidence type="ECO:0000256" key="1">
    <source>
        <dbReference type="ARBA" id="ARBA00022555"/>
    </source>
</evidence>
<dbReference type="PANTHER" id="PTHR11586:SF37">
    <property type="entry name" value="TRNA-BINDING DOMAIN-CONTAINING PROTEIN"/>
    <property type="match status" value="1"/>
</dbReference>
<reference evidence="5 6" key="1">
    <citation type="submission" date="2020-03" db="EMBL/GenBank/DDBJ databases">
        <title>Genomic Encyclopedia of Type Strains, Phase IV (KMG-IV): sequencing the most valuable type-strain genomes for metagenomic binning, comparative biology and taxonomic classification.</title>
        <authorList>
            <person name="Goeker M."/>
        </authorList>
    </citation>
    <scope>NUCLEOTIDE SEQUENCE [LARGE SCALE GENOMIC DNA]</scope>
    <source>
        <strain evidence="5 6">DSM 5718</strain>
    </source>
</reference>
<proteinExistence type="predicted"/>
<dbReference type="InterPro" id="IPR012340">
    <property type="entry name" value="NA-bd_OB-fold"/>
</dbReference>
<protein>
    <submittedName>
        <fullName evidence="5">tRNA-binding protein</fullName>
    </submittedName>
</protein>